<reference evidence="1" key="1">
    <citation type="submission" date="2019-06" db="EMBL/GenBank/DDBJ databases">
        <authorList>
            <person name="Zheng W."/>
        </authorList>
    </citation>
    <scope>NUCLEOTIDE SEQUENCE</scope>
    <source>
        <strain evidence="1">QDHG01</strain>
    </source>
</reference>
<sequence length="80" mass="8876">MSRFDQSYEQSLLGSVGENGLTVDDLTMMFHPDNIKNYTLDGVPVSISLHHYWTILGGPQGLAKALKTNLKVRKWSILGA</sequence>
<proteinExistence type="predicted"/>
<protein>
    <submittedName>
        <fullName evidence="1">Uncharacterized protein</fullName>
    </submittedName>
</protein>
<evidence type="ECO:0000313" key="1">
    <source>
        <dbReference type="EMBL" id="TNV71851.1"/>
    </source>
</evidence>
<comment type="caution">
    <text evidence="1">The sequence shown here is derived from an EMBL/GenBank/DDBJ whole genome shotgun (WGS) entry which is preliminary data.</text>
</comment>
<dbReference type="EMBL" id="RRYP01026430">
    <property type="protein sequence ID" value="TNV71851.1"/>
    <property type="molecule type" value="Genomic_DNA"/>
</dbReference>
<gene>
    <name evidence="1" type="ORF">FGO68_gene10328</name>
</gene>
<dbReference type="AlphaFoldDB" id="A0A8J8NBD6"/>
<accession>A0A8J8NBD6</accession>
<evidence type="ECO:0000313" key="2">
    <source>
        <dbReference type="Proteomes" id="UP000785679"/>
    </source>
</evidence>
<keyword evidence="2" id="KW-1185">Reference proteome</keyword>
<dbReference type="Proteomes" id="UP000785679">
    <property type="component" value="Unassembled WGS sequence"/>
</dbReference>
<name>A0A8J8NBD6_HALGN</name>
<organism evidence="1 2">
    <name type="scientific">Halteria grandinella</name>
    <dbReference type="NCBI Taxonomy" id="5974"/>
    <lineage>
        <taxon>Eukaryota</taxon>
        <taxon>Sar</taxon>
        <taxon>Alveolata</taxon>
        <taxon>Ciliophora</taxon>
        <taxon>Intramacronucleata</taxon>
        <taxon>Spirotrichea</taxon>
        <taxon>Stichotrichia</taxon>
        <taxon>Sporadotrichida</taxon>
        <taxon>Halteriidae</taxon>
        <taxon>Halteria</taxon>
    </lineage>
</organism>